<keyword evidence="2" id="KW-0378">Hydrolase</keyword>
<organism evidence="2 3">
    <name type="scientific">Methyloligella halotolerans</name>
    <dbReference type="NCBI Taxonomy" id="1177755"/>
    <lineage>
        <taxon>Bacteria</taxon>
        <taxon>Pseudomonadati</taxon>
        <taxon>Pseudomonadota</taxon>
        <taxon>Alphaproteobacteria</taxon>
        <taxon>Hyphomicrobiales</taxon>
        <taxon>Hyphomicrobiaceae</taxon>
        <taxon>Methyloligella</taxon>
    </lineage>
</organism>
<dbReference type="RefSeq" id="WP_069093739.1">
    <property type="nucleotide sequence ID" value="NZ_MASI01000001.1"/>
</dbReference>
<dbReference type="Gene3D" id="3.40.50.300">
    <property type="entry name" value="P-loop containing nucleotide triphosphate hydrolases"/>
    <property type="match status" value="2"/>
</dbReference>
<accession>A0A1E2S1Q2</accession>
<name>A0A1E2S1Q2_9HYPH</name>
<dbReference type="PANTHER" id="PTHR30153:SF2">
    <property type="entry name" value="REPLICATIVE DNA HELICASE"/>
    <property type="match status" value="1"/>
</dbReference>
<keyword evidence="2" id="KW-0067">ATP-binding</keyword>
<dbReference type="SUPFAM" id="SSF52540">
    <property type="entry name" value="P-loop containing nucleoside triphosphate hydrolases"/>
    <property type="match status" value="1"/>
</dbReference>
<dbReference type="GO" id="GO:0003678">
    <property type="term" value="F:DNA helicase activity"/>
    <property type="evidence" value="ECO:0007669"/>
    <property type="project" value="UniProtKB-EC"/>
</dbReference>
<dbReference type="Pfam" id="PF03796">
    <property type="entry name" value="DnaB_C"/>
    <property type="match status" value="2"/>
</dbReference>
<dbReference type="EMBL" id="MASI01000001">
    <property type="protein sequence ID" value="ODA68433.1"/>
    <property type="molecule type" value="Genomic_DNA"/>
</dbReference>
<dbReference type="GO" id="GO:0006260">
    <property type="term" value="P:DNA replication"/>
    <property type="evidence" value="ECO:0007669"/>
    <property type="project" value="InterPro"/>
</dbReference>
<reference evidence="2 3" key="1">
    <citation type="submission" date="2016-07" db="EMBL/GenBank/DDBJ databases">
        <title>Draft genome sequence of Methyloligella halotolerans C2T (VKM B-2706T=CCUG 61687T=DSM 25045T), a halotolerant polyhydroxybutyrate accumulating methylotroph.</title>
        <authorList>
            <person name="Vasilenko O.V."/>
            <person name="Doronina N.V."/>
            <person name="Poroshina M.N."/>
            <person name="Tarlachkov S.V."/>
            <person name="Trotsenko Y.A."/>
        </authorList>
    </citation>
    <scope>NUCLEOTIDE SEQUENCE [LARGE SCALE GENOMIC DNA]</scope>
    <source>
        <strain evidence="2 3">VKM B-2706</strain>
    </source>
</reference>
<dbReference type="NCBIfam" id="NF004629">
    <property type="entry name" value="PRK05973.1"/>
    <property type="match status" value="1"/>
</dbReference>
<keyword evidence="3" id="KW-1185">Reference proteome</keyword>
<dbReference type="InterPro" id="IPR027417">
    <property type="entry name" value="P-loop_NTPase"/>
</dbReference>
<dbReference type="GO" id="GO:0005524">
    <property type="term" value="F:ATP binding"/>
    <property type="evidence" value="ECO:0007669"/>
    <property type="project" value="InterPro"/>
</dbReference>
<dbReference type="PATRIC" id="fig|1177755.3.peg.253"/>
<evidence type="ECO:0000313" key="3">
    <source>
        <dbReference type="Proteomes" id="UP000095087"/>
    </source>
</evidence>
<protein>
    <submittedName>
        <fullName evidence="2">Replicative DNA helicase</fullName>
        <ecNumber evidence="2">3.6.4.12</ecNumber>
    </submittedName>
</protein>
<dbReference type="OrthoDB" id="7357206at2"/>
<dbReference type="Proteomes" id="UP000095087">
    <property type="component" value="Unassembled WGS sequence"/>
</dbReference>
<dbReference type="EC" id="3.6.4.12" evidence="2"/>
<feature type="domain" description="SF4 helicase" evidence="1">
    <location>
        <begin position="141"/>
        <end position="210"/>
    </location>
</feature>
<gene>
    <name evidence="2" type="ORF">A7A08_00256</name>
</gene>
<keyword evidence="2" id="KW-0347">Helicase</keyword>
<evidence type="ECO:0000313" key="2">
    <source>
        <dbReference type="EMBL" id="ODA68433.1"/>
    </source>
</evidence>
<feature type="domain" description="SF4 helicase" evidence="1">
    <location>
        <begin position="61"/>
        <end position="111"/>
    </location>
</feature>
<evidence type="ECO:0000259" key="1">
    <source>
        <dbReference type="Pfam" id="PF03796"/>
    </source>
</evidence>
<sequence length="237" mass="26420">MKLSAPIYRLKHQAKQLARQANIPLHTALDRVARQEGYSRWSLLAAKHADAGPATRLFPKLRPGELMLLGARPGQGKTLLGLEIVAEAIRQGTPSWVFSLEETEETLAARFRDLGLDTGRFDGLLNLDCSDAITAAHIVGRLEDAPRGTLVLVDYLQLLDQRRETPPLAEQVRTLKVYAEERGHVVICLSQIDRRYDAERKPCPDIRDVRLPNALDVALFDKSCFLQNGKVQLSPSP</sequence>
<dbReference type="STRING" id="1177755.A7A08_00256"/>
<dbReference type="InterPro" id="IPR007694">
    <property type="entry name" value="DNA_helicase_DnaB-like_C"/>
</dbReference>
<comment type="caution">
    <text evidence="2">The sequence shown here is derived from an EMBL/GenBank/DDBJ whole genome shotgun (WGS) entry which is preliminary data.</text>
</comment>
<keyword evidence="2" id="KW-0547">Nucleotide-binding</keyword>
<dbReference type="GO" id="GO:0016787">
    <property type="term" value="F:hydrolase activity"/>
    <property type="evidence" value="ECO:0007669"/>
    <property type="project" value="UniProtKB-KW"/>
</dbReference>
<proteinExistence type="predicted"/>
<dbReference type="GO" id="GO:0005829">
    <property type="term" value="C:cytosol"/>
    <property type="evidence" value="ECO:0007669"/>
    <property type="project" value="TreeGrafter"/>
</dbReference>
<dbReference type="AlphaFoldDB" id="A0A1E2S1Q2"/>
<dbReference type="PANTHER" id="PTHR30153">
    <property type="entry name" value="REPLICATIVE DNA HELICASE DNAB"/>
    <property type="match status" value="1"/>
</dbReference>